<dbReference type="SUPFAM" id="SSF48403">
    <property type="entry name" value="Ankyrin repeat"/>
    <property type="match status" value="1"/>
</dbReference>
<reference evidence="3" key="1">
    <citation type="journal article" date="2023" name="Front. Mar. Sci.">
        <title>A new Merluccius polli reference genome to investigate the effects of global change in West African waters.</title>
        <authorList>
            <person name="Mateo J.L."/>
            <person name="Blanco-Fernandez C."/>
            <person name="Garcia-Vazquez E."/>
            <person name="Machado-Schiaffino G."/>
        </authorList>
    </citation>
    <scope>NUCLEOTIDE SEQUENCE</scope>
    <source>
        <strain evidence="3">C29</strain>
        <tissue evidence="3">Fin</tissue>
    </source>
</reference>
<dbReference type="Proteomes" id="UP001174136">
    <property type="component" value="Unassembled WGS sequence"/>
</dbReference>
<keyword evidence="3" id="KW-0808">Transferase</keyword>
<dbReference type="PROSITE" id="PS00108">
    <property type="entry name" value="PROTEIN_KINASE_ST"/>
    <property type="match status" value="1"/>
</dbReference>
<dbReference type="GO" id="GO:1990604">
    <property type="term" value="C:IRE1-TRAF2-ASK1 complex"/>
    <property type="evidence" value="ECO:0007669"/>
    <property type="project" value="TreeGrafter"/>
</dbReference>
<dbReference type="InterPro" id="IPR008271">
    <property type="entry name" value="Ser/Thr_kinase_AS"/>
</dbReference>
<dbReference type="PANTHER" id="PTHR13954:SF28">
    <property type="match status" value="1"/>
</dbReference>
<dbReference type="SUPFAM" id="SSF56112">
    <property type="entry name" value="Protein kinase-like (PK-like)"/>
    <property type="match status" value="1"/>
</dbReference>
<dbReference type="Gene3D" id="1.20.1440.180">
    <property type="entry name" value="KEN domain"/>
    <property type="match status" value="1"/>
</dbReference>
<feature type="compositionally biased region" description="Basic residues" evidence="1">
    <location>
        <begin position="418"/>
        <end position="429"/>
    </location>
</feature>
<name>A0AA47NNY4_MERPO</name>
<comment type="caution">
    <text evidence="3">The sequence shown here is derived from an EMBL/GenBank/DDBJ whole genome shotgun (WGS) entry which is preliminary data.</text>
</comment>
<evidence type="ECO:0000259" key="2">
    <source>
        <dbReference type="PROSITE" id="PS50011"/>
    </source>
</evidence>
<dbReference type="GO" id="GO:0036498">
    <property type="term" value="P:IRE1-mediated unfolded protein response"/>
    <property type="evidence" value="ECO:0007669"/>
    <property type="project" value="TreeGrafter"/>
</dbReference>
<dbReference type="Gene3D" id="1.10.510.10">
    <property type="entry name" value="Transferase(Phosphotransferase) domain 1"/>
    <property type="match status" value="1"/>
</dbReference>
<dbReference type="GO" id="GO:0004521">
    <property type="term" value="F:RNA endonuclease activity"/>
    <property type="evidence" value="ECO:0007669"/>
    <property type="project" value="InterPro"/>
</dbReference>
<gene>
    <name evidence="3" type="primary">ERN2_1</name>
    <name evidence="3" type="ORF">N1851_033113</name>
</gene>
<dbReference type="InterPro" id="IPR000719">
    <property type="entry name" value="Prot_kinase_dom"/>
</dbReference>
<dbReference type="GO" id="GO:0070059">
    <property type="term" value="P:intrinsic apoptotic signaling pathway in response to endoplasmic reticulum stress"/>
    <property type="evidence" value="ECO:0007669"/>
    <property type="project" value="TreeGrafter"/>
</dbReference>
<keyword evidence="4" id="KW-1185">Reference proteome</keyword>
<dbReference type="InterPro" id="IPR038357">
    <property type="entry name" value="KEN_sf"/>
</dbReference>
<feature type="domain" description="Protein kinase" evidence="2">
    <location>
        <begin position="503"/>
        <end position="753"/>
    </location>
</feature>
<dbReference type="InterPro" id="IPR011009">
    <property type="entry name" value="Kinase-like_dom_sf"/>
</dbReference>
<dbReference type="SMART" id="SM00220">
    <property type="entry name" value="S_TKc"/>
    <property type="match status" value="1"/>
</dbReference>
<dbReference type="AlphaFoldDB" id="A0AA47NNY4"/>
<dbReference type="Pfam" id="PF00069">
    <property type="entry name" value="Pkinase"/>
    <property type="match status" value="1"/>
</dbReference>
<dbReference type="GO" id="GO:0005524">
    <property type="term" value="F:ATP binding"/>
    <property type="evidence" value="ECO:0007669"/>
    <property type="project" value="InterPro"/>
</dbReference>
<protein>
    <submittedName>
        <fullName evidence="3">Serine/threonine-protein kinase/endoribonuclease IRE2</fullName>
    </submittedName>
</protein>
<dbReference type="SMART" id="SM00248">
    <property type="entry name" value="ANK"/>
    <property type="match status" value="3"/>
</dbReference>
<feature type="region of interest" description="Disordered" evidence="1">
    <location>
        <begin position="413"/>
        <end position="458"/>
    </location>
</feature>
<sequence length="952" mass="109355">MNIIQIRDDSEETANIIIQETHPIIQCIISNKPDKLKRLLKKHDINGIYPCKELKDEVYPLIAAVALQNENILSFLLRKAANPNTRSRNRWAPLHWASFYKVPLLFVKILLTAKADPNEVIDNEVIPTPVQAAAIYDRDDIAEALIGAGAVVTTLALNCNQHDAYDEKVYKMIHRLASNGVQICSQIKVFVDLVIATREKPPEEVFQLFDHVMLQISPQTHVSVLDLILSVGLSGPNETEYRSKGIKWLKEKHKLNLYIEDAVKRFSNIYRELQPLIPNNVSLTLIPKLLELLSTKNFNSTGQELFVVTLYVIAQKTKLKNDWNWDFIEKLSSIILDFLCKDRPNTAMYAYGIFANLISTEHANRIFTSIGLNSVPEEILTSAEMRMDGNLKEGLRQLQKYLIHQSPASQDNKELLAHKKKKKKKRRKTKLEEQNDELYNAANDLSTTSVQESESVGNELQPDMTTFRKEQKWFKVSKRWSEKLEKLSKTEDVLKVGSIMFVNDEGFRIAKGSDGTEVFLGLREDGTEVAVKRMSRTNYNVLKNEESFLRLPKLDHPFIVRYIDFAEDEHFGYLALQLCECTLEEFLKHELPEEQKRNLVKEVLSSLRVLHGQTPQIIHRDIKPQNVLLDVCGKARLADFGISRRLPNGQTTLHTRSAGTKCWMARETLDEDVDVHCKMSADIQVAGMLTYYILSGGHHPFGRSFRCECNIYEGTYNLQHVKDVIATDIIKWMINTNPKERPSVEQCLAHPFFWSTSRKIEYLRSIGNEEEVRNYKTTDKCLLDEMDLDFLPGLVQKMDGKGKYSENTAGLLRFIRNLLEHHSADAKRIDLMSTFPDLFGRVYLFAKKKGWNSRDSLENMFHEEDDITSSLMMNRLNLEDQATGFSVPVQEASLKKIFQEDDITSGRTMKALNLEDQTTGFSTFGYPKLLRYHVFHIHSHTFKYKNGTIDTK</sequence>
<dbReference type="InterPro" id="IPR036770">
    <property type="entry name" value="Ankyrin_rpt-contain_sf"/>
</dbReference>
<evidence type="ECO:0000256" key="1">
    <source>
        <dbReference type="SAM" id="MobiDB-lite"/>
    </source>
</evidence>
<dbReference type="InterPro" id="IPR002110">
    <property type="entry name" value="Ankyrin_rpt"/>
</dbReference>
<organism evidence="3 4">
    <name type="scientific">Merluccius polli</name>
    <name type="common">Benguela hake</name>
    <name type="synonym">Merluccius cadenati</name>
    <dbReference type="NCBI Taxonomy" id="89951"/>
    <lineage>
        <taxon>Eukaryota</taxon>
        <taxon>Metazoa</taxon>
        <taxon>Chordata</taxon>
        <taxon>Craniata</taxon>
        <taxon>Vertebrata</taxon>
        <taxon>Euteleostomi</taxon>
        <taxon>Actinopterygii</taxon>
        <taxon>Neopterygii</taxon>
        <taxon>Teleostei</taxon>
        <taxon>Neoteleostei</taxon>
        <taxon>Acanthomorphata</taxon>
        <taxon>Zeiogadaria</taxon>
        <taxon>Gadariae</taxon>
        <taxon>Gadiformes</taxon>
        <taxon>Gadoidei</taxon>
        <taxon>Merlucciidae</taxon>
        <taxon>Merluccius</taxon>
    </lineage>
</organism>
<proteinExistence type="predicted"/>
<evidence type="ECO:0000313" key="4">
    <source>
        <dbReference type="Proteomes" id="UP001174136"/>
    </source>
</evidence>
<dbReference type="InterPro" id="IPR045133">
    <property type="entry name" value="IRE1/2-like"/>
</dbReference>
<keyword evidence="3" id="KW-0418">Kinase</keyword>
<dbReference type="PANTHER" id="PTHR13954">
    <property type="entry name" value="IRE1-RELATED"/>
    <property type="match status" value="1"/>
</dbReference>
<dbReference type="Pfam" id="PF12796">
    <property type="entry name" value="Ank_2"/>
    <property type="match status" value="1"/>
</dbReference>
<accession>A0AA47NNY4</accession>
<dbReference type="GO" id="GO:0051082">
    <property type="term" value="F:unfolded protein binding"/>
    <property type="evidence" value="ECO:0007669"/>
    <property type="project" value="TreeGrafter"/>
</dbReference>
<dbReference type="GO" id="GO:0004674">
    <property type="term" value="F:protein serine/threonine kinase activity"/>
    <property type="evidence" value="ECO:0007669"/>
    <property type="project" value="InterPro"/>
</dbReference>
<dbReference type="PROSITE" id="PS50011">
    <property type="entry name" value="PROTEIN_KINASE_DOM"/>
    <property type="match status" value="1"/>
</dbReference>
<feature type="compositionally biased region" description="Polar residues" evidence="1">
    <location>
        <begin position="443"/>
        <end position="458"/>
    </location>
</feature>
<evidence type="ECO:0000313" key="3">
    <source>
        <dbReference type="EMBL" id="KAK0132093.1"/>
    </source>
</evidence>
<dbReference type="Gene3D" id="1.25.40.20">
    <property type="entry name" value="Ankyrin repeat-containing domain"/>
    <property type="match status" value="1"/>
</dbReference>
<dbReference type="EMBL" id="JAOPHQ010006293">
    <property type="protein sequence ID" value="KAK0132093.1"/>
    <property type="molecule type" value="Genomic_DNA"/>
</dbReference>